<reference evidence="12" key="2">
    <citation type="journal article" date="2008" name="Genome Biol.">
        <title>Improved genome assembly and evidence-based global gene model set for the chordate Ciona intestinalis: new insight into intron and operon populations.</title>
        <authorList>
            <person name="Satou Y."/>
            <person name="Mineta K."/>
            <person name="Ogasawara M."/>
            <person name="Sasakura Y."/>
            <person name="Shoguchi E."/>
            <person name="Ueno K."/>
            <person name="Yamada L."/>
            <person name="Matsumoto J."/>
            <person name="Wasserscheid J."/>
            <person name="Dewar K."/>
            <person name="Wiley G.B."/>
            <person name="Macmil S.L."/>
            <person name="Roe B.A."/>
            <person name="Zeller R.W."/>
            <person name="Hastings K.E."/>
            <person name="Lemaire P."/>
            <person name="Lindquist E."/>
            <person name="Endo T."/>
            <person name="Hotta K."/>
            <person name="Inaba K."/>
        </authorList>
    </citation>
    <scope>NUCLEOTIDE SEQUENCE [LARGE SCALE GENOMIC DNA]</scope>
    <source>
        <strain evidence="12">wild type</strain>
    </source>
</reference>
<evidence type="ECO:0000256" key="7">
    <source>
        <dbReference type="ARBA" id="ARBA00023157"/>
    </source>
</evidence>
<keyword evidence="4 10" id="KW-0732">Signal</keyword>
<keyword evidence="7" id="KW-1015">Disulfide bond</keyword>
<dbReference type="Pfam" id="PF03067">
    <property type="entry name" value="LPMO_10"/>
    <property type="match status" value="1"/>
</dbReference>
<evidence type="ECO:0000313" key="13">
    <source>
        <dbReference type="Proteomes" id="UP000008144"/>
    </source>
</evidence>
<dbReference type="GO" id="GO:0008843">
    <property type="term" value="F:endochitinase activity"/>
    <property type="evidence" value="ECO:0007669"/>
    <property type="project" value="UniProtKB-EC"/>
</dbReference>
<evidence type="ECO:0000256" key="2">
    <source>
        <dbReference type="ARBA" id="ARBA00012729"/>
    </source>
</evidence>
<keyword evidence="6" id="KW-0624">Polysaccharide degradation</keyword>
<evidence type="ECO:0000259" key="11">
    <source>
        <dbReference type="PROSITE" id="PS50940"/>
    </source>
</evidence>
<dbReference type="OrthoDB" id="64893at2759"/>
<dbReference type="GO" id="GO:0005576">
    <property type="term" value="C:extracellular region"/>
    <property type="evidence" value="ECO:0007669"/>
    <property type="project" value="InterPro"/>
</dbReference>
<proteinExistence type="predicted"/>
<accession>A0A1W2WNX2</accession>
<dbReference type="InterPro" id="IPR004302">
    <property type="entry name" value="Cellulose/chitin-bd_N"/>
</dbReference>
<dbReference type="Gene3D" id="2.170.140.10">
    <property type="entry name" value="Chitin binding domain"/>
    <property type="match status" value="1"/>
</dbReference>
<dbReference type="OMA" id="WPTTRRP"/>
<dbReference type="SUPFAM" id="SSF57625">
    <property type="entry name" value="Invertebrate chitin-binding proteins"/>
    <property type="match status" value="1"/>
</dbReference>
<reference evidence="12" key="3">
    <citation type="submission" date="2025-08" db="UniProtKB">
        <authorList>
            <consortium name="Ensembl"/>
        </authorList>
    </citation>
    <scope>IDENTIFICATION</scope>
</reference>
<feature type="compositionally biased region" description="Low complexity" evidence="9">
    <location>
        <begin position="233"/>
        <end position="296"/>
    </location>
</feature>
<dbReference type="InterPro" id="IPR002557">
    <property type="entry name" value="Chitin-bd_dom"/>
</dbReference>
<evidence type="ECO:0000256" key="3">
    <source>
        <dbReference type="ARBA" id="ARBA00022669"/>
    </source>
</evidence>
<dbReference type="SMART" id="SM00494">
    <property type="entry name" value="ChtBD2"/>
    <property type="match status" value="1"/>
</dbReference>
<reference evidence="13" key="1">
    <citation type="journal article" date="2002" name="Science">
        <title>The draft genome of Ciona intestinalis: insights into chordate and vertebrate origins.</title>
        <authorList>
            <person name="Dehal P."/>
            <person name="Satou Y."/>
            <person name="Campbell R.K."/>
            <person name="Chapman J."/>
            <person name="Degnan B."/>
            <person name="De Tomaso A."/>
            <person name="Davidson B."/>
            <person name="Di Gregorio A."/>
            <person name="Gelpke M."/>
            <person name="Goodstein D.M."/>
            <person name="Harafuji N."/>
            <person name="Hastings K.E."/>
            <person name="Ho I."/>
            <person name="Hotta K."/>
            <person name="Huang W."/>
            <person name="Kawashima T."/>
            <person name="Lemaire P."/>
            <person name="Martinez D."/>
            <person name="Meinertzhagen I.A."/>
            <person name="Necula S."/>
            <person name="Nonaka M."/>
            <person name="Putnam N."/>
            <person name="Rash S."/>
            <person name="Saiga H."/>
            <person name="Satake M."/>
            <person name="Terry A."/>
            <person name="Yamada L."/>
            <person name="Wang H.G."/>
            <person name="Awazu S."/>
            <person name="Azumi K."/>
            <person name="Boore J."/>
            <person name="Branno M."/>
            <person name="Chin-Bow S."/>
            <person name="DeSantis R."/>
            <person name="Doyle S."/>
            <person name="Francino P."/>
            <person name="Keys D.N."/>
            <person name="Haga S."/>
            <person name="Hayashi H."/>
            <person name="Hino K."/>
            <person name="Imai K.S."/>
            <person name="Inaba K."/>
            <person name="Kano S."/>
            <person name="Kobayashi K."/>
            <person name="Kobayashi M."/>
            <person name="Lee B.I."/>
            <person name="Makabe K.W."/>
            <person name="Manohar C."/>
            <person name="Matassi G."/>
            <person name="Medina M."/>
            <person name="Mochizuki Y."/>
            <person name="Mount S."/>
            <person name="Morishita T."/>
            <person name="Miura S."/>
            <person name="Nakayama A."/>
            <person name="Nishizaka S."/>
            <person name="Nomoto H."/>
            <person name="Ohta F."/>
            <person name="Oishi K."/>
            <person name="Rigoutsos I."/>
            <person name="Sano M."/>
            <person name="Sasaki A."/>
            <person name="Sasakura Y."/>
            <person name="Shoguchi E."/>
            <person name="Shin-i T."/>
            <person name="Spagnuolo A."/>
            <person name="Stainier D."/>
            <person name="Suzuki M.M."/>
            <person name="Tassy O."/>
            <person name="Takatori N."/>
            <person name="Tokuoka M."/>
            <person name="Yagi K."/>
            <person name="Yoshizaki F."/>
            <person name="Wada S."/>
            <person name="Zhang C."/>
            <person name="Hyatt P.D."/>
            <person name="Larimer F."/>
            <person name="Detter C."/>
            <person name="Doggett N."/>
            <person name="Glavina T."/>
            <person name="Hawkins T."/>
            <person name="Richardson P."/>
            <person name="Lucas S."/>
            <person name="Kohara Y."/>
            <person name="Levine M."/>
            <person name="Satoh N."/>
            <person name="Rokhsar D.S."/>
        </authorList>
    </citation>
    <scope>NUCLEOTIDE SEQUENCE [LARGE SCALE GENOMIC DNA]</scope>
</reference>
<feature type="signal peptide" evidence="10">
    <location>
        <begin position="1"/>
        <end position="20"/>
    </location>
</feature>
<dbReference type="AlphaFoldDB" id="H2XNG5"/>
<dbReference type="GO" id="GO:0006032">
    <property type="term" value="P:chitin catabolic process"/>
    <property type="evidence" value="ECO:0007669"/>
    <property type="project" value="UniProtKB-KW"/>
</dbReference>
<comment type="catalytic activity">
    <reaction evidence="1">
        <text>Random endo-hydrolysis of N-acetyl-beta-D-glucosaminide (1-&gt;4)-beta-linkages in chitin and chitodextrins.</text>
        <dbReference type="EC" id="3.2.1.14"/>
    </reaction>
</comment>
<dbReference type="EC" id="3.2.1.14" evidence="2"/>
<dbReference type="PANTHER" id="PTHR23301:SF0">
    <property type="entry name" value="CHITIN-BINDING TYPE-2 DOMAIN-CONTAINING PROTEIN-RELATED"/>
    <property type="match status" value="1"/>
</dbReference>
<accession>H2XNG5</accession>
<dbReference type="HOGENOM" id="CLU_041201_0_1_1"/>
<keyword evidence="8" id="KW-0325">Glycoprotein</keyword>
<dbReference type="InParanoid" id="H2XNG5"/>
<dbReference type="GeneID" id="100181283"/>
<dbReference type="Ensembl" id="ENSCINT00000035659.1">
    <property type="protein sequence ID" value="ENSCINP00000031198.1"/>
    <property type="gene ID" value="ENSCING00000018667.1"/>
</dbReference>
<evidence type="ECO:0000256" key="1">
    <source>
        <dbReference type="ARBA" id="ARBA00000822"/>
    </source>
</evidence>
<feature type="region of interest" description="Disordered" evidence="9">
    <location>
        <begin position="224"/>
        <end position="296"/>
    </location>
</feature>
<evidence type="ECO:0000313" key="12">
    <source>
        <dbReference type="Ensembl" id="ENSCINP00000031198.1"/>
    </source>
</evidence>
<sequence>MDVWIFCLCIFLGAKQLGLAEGHGRLMEPPSRSSMHRRINDPEIRPYKNIIVANYNDMGLNCGGRSNQIANGGRCGVCGDPYNDPEPRENEAGGKFAQGFVTRNYQRGQLVPVTVELTAPHLGYFEFRICPWNNFEKPITHECLDQHLLSFENHETRYPITSSIAQSYNMNVQLPTDVVCEQCVLQWRYRTGNSWGTENGESGIGLGQQEEFYGCADVAVAGGVPPPGNFPAPSTVSSSSTSTTTTRRPTTTTTVWPTTRRPTTTTTVWPTTRRPTTTTTVWPTTRRPTMTTTTTKARTTTIWPTTTTTTTTTYSPANVPPADKITSCKNQPIMIPLPVNDDCDRFYQCWNSYMKPYKMRCGSGTVYNPDIRRCDHPYNVAPPCGTRQG</sequence>
<dbReference type="GeneTree" id="ENSGT00530000064554"/>
<feature type="domain" description="Chitin-binding type-2" evidence="11">
    <location>
        <begin position="325"/>
        <end position="386"/>
    </location>
</feature>
<evidence type="ECO:0000256" key="8">
    <source>
        <dbReference type="ARBA" id="ARBA00023180"/>
    </source>
</evidence>
<feature type="chain" id="PRO_5014093629" description="chitinase" evidence="10">
    <location>
        <begin position="21"/>
        <end position="389"/>
    </location>
</feature>
<dbReference type="Proteomes" id="UP000008144">
    <property type="component" value="Chromosome 1"/>
</dbReference>
<keyword evidence="6" id="KW-0146">Chitin degradation</keyword>
<dbReference type="PROSITE" id="PS50940">
    <property type="entry name" value="CHIT_BIND_II"/>
    <property type="match status" value="1"/>
</dbReference>
<evidence type="ECO:0000256" key="6">
    <source>
        <dbReference type="ARBA" id="ARBA00023024"/>
    </source>
</evidence>
<dbReference type="EMBL" id="EAAA01000345">
    <property type="status" value="NOT_ANNOTATED_CDS"/>
    <property type="molecule type" value="Genomic_DNA"/>
</dbReference>
<dbReference type="KEGG" id="cin:100181283"/>
<evidence type="ECO:0000256" key="5">
    <source>
        <dbReference type="ARBA" id="ARBA00022737"/>
    </source>
</evidence>
<gene>
    <name evidence="12" type="primary">LOC100181283</name>
</gene>
<evidence type="ECO:0000256" key="10">
    <source>
        <dbReference type="SAM" id="SignalP"/>
    </source>
</evidence>
<dbReference type="InterPro" id="IPR051940">
    <property type="entry name" value="Chitin_bind-dev_reg"/>
</dbReference>
<dbReference type="PANTHER" id="PTHR23301">
    <property type="entry name" value="CHITIN BINDING PERITROPHIN-A"/>
    <property type="match status" value="1"/>
</dbReference>
<keyword evidence="5" id="KW-0677">Repeat</keyword>
<dbReference type="Pfam" id="PF01607">
    <property type="entry name" value="CBM_14"/>
    <property type="match status" value="1"/>
</dbReference>
<evidence type="ECO:0000256" key="9">
    <source>
        <dbReference type="SAM" id="MobiDB-lite"/>
    </source>
</evidence>
<name>H2XNG5_CIOIN</name>
<reference evidence="12" key="4">
    <citation type="submission" date="2025-09" db="UniProtKB">
        <authorList>
            <consortium name="Ensembl"/>
        </authorList>
    </citation>
    <scope>IDENTIFICATION</scope>
</reference>
<organism evidence="12 13">
    <name type="scientific">Ciona intestinalis</name>
    <name type="common">Transparent sea squirt</name>
    <name type="synonym">Ascidia intestinalis</name>
    <dbReference type="NCBI Taxonomy" id="7719"/>
    <lineage>
        <taxon>Eukaryota</taxon>
        <taxon>Metazoa</taxon>
        <taxon>Chordata</taxon>
        <taxon>Tunicata</taxon>
        <taxon>Ascidiacea</taxon>
        <taxon>Phlebobranchia</taxon>
        <taxon>Cionidae</taxon>
        <taxon>Ciona</taxon>
    </lineage>
</organism>
<keyword evidence="6" id="KW-0119">Carbohydrate metabolism</keyword>
<dbReference type="GO" id="GO:0008061">
    <property type="term" value="F:chitin binding"/>
    <property type="evidence" value="ECO:0007669"/>
    <property type="project" value="UniProtKB-KW"/>
</dbReference>
<dbReference type="RefSeq" id="XP_002132130.1">
    <property type="nucleotide sequence ID" value="XM_002132094.4"/>
</dbReference>
<dbReference type="InterPro" id="IPR036508">
    <property type="entry name" value="Chitin-bd_dom_sf"/>
</dbReference>
<keyword evidence="13" id="KW-1185">Reference proteome</keyword>
<keyword evidence="3" id="KW-0147">Chitin-binding</keyword>
<evidence type="ECO:0000256" key="4">
    <source>
        <dbReference type="ARBA" id="ARBA00022729"/>
    </source>
</evidence>
<protein>
    <recommendedName>
        <fullName evidence="2">chitinase</fullName>
        <ecNumber evidence="2">3.2.1.14</ecNumber>
    </recommendedName>
</protein>